<reference evidence="1 2" key="1">
    <citation type="journal article" date="2019" name="Sci. Rep.">
        <title>Orb-weaving spider Araneus ventricosus genome elucidates the spidroin gene catalogue.</title>
        <authorList>
            <person name="Kono N."/>
            <person name="Nakamura H."/>
            <person name="Ohtoshi R."/>
            <person name="Moran D.A.P."/>
            <person name="Shinohara A."/>
            <person name="Yoshida Y."/>
            <person name="Fujiwara M."/>
            <person name="Mori M."/>
            <person name="Tomita M."/>
            <person name="Arakawa K."/>
        </authorList>
    </citation>
    <scope>NUCLEOTIDE SEQUENCE [LARGE SCALE GENOMIC DNA]</scope>
</reference>
<keyword evidence="2" id="KW-1185">Reference proteome</keyword>
<organism evidence="1 2">
    <name type="scientific">Araneus ventricosus</name>
    <name type="common">Orbweaver spider</name>
    <name type="synonym">Epeira ventricosa</name>
    <dbReference type="NCBI Taxonomy" id="182803"/>
    <lineage>
        <taxon>Eukaryota</taxon>
        <taxon>Metazoa</taxon>
        <taxon>Ecdysozoa</taxon>
        <taxon>Arthropoda</taxon>
        <taxon>Chelicerata</taxon>
        <taxon>Arachnida</taxon>
        <taxon>Araneae</taxon>
        <taxon>Araneomorphae</taxon>
        <taxon>Entelegynae</taxon>
        <taxon>Araneoidea</taxon>
        <taxon>Araneidae</taxon>
        <taxon>Araneus</taxon>
    </lineage>
</organism>
<sequence>MIRYRELFAKE</sequence>
<dbReference type="EMBL" id="BGPR01012572">
    <property type="protein sequence ID" value="GBN56698.1"/>
    <property type="molecule type" value="Genomic_DNA"/>
</dbReference>
<comment type="caution">
    <text evidence="1">The sequence shown here is derived from an EMBL/GenBank/DDBJ whole genome shotgun (WGS) entry which is preliminary data.</text>
</comment>
<gene>
    <name evidence="1" type="ORF">AVEN_73305_1</name>
</gene>
<proteinExistence type="predicted"/>
<evidence type="ECO:0000313" key="2">
    <source>
        <dbReference type="Proteomes" id="UP000499080"/>
    </source>
</evidence>
<dbReference type="Proteomes" id="UP000499080">
    <property type="component" value="Unassembled WGS sequence"/>
</dbReference>
<evidence type="ECO:0000313" key="1">
    <source>
        <dbReference type="EMBL" id="GBN56698.1"/>
    </source>
</evidence>
<accession>A0A4Y2PXR7</accession>
<protein>
    <submittedName>
        <fullName evidence="1">Uncharacterized protein</fullName>
    </submittedName>
</protein>
<feature type="non-terminal residue" evidence="1">
    <location>
        <position position="11"/>
    </location>
</feature>
<name>A0A4Y2PXR7_ARAVE</name>